<dbReference type="RefSeq" id="WP_121935007.1">
    <property type="nucleotide sequence ID" value="NZ_RDOJ01000013.1"/>
</dbReference>
<evidence type="ECO:0000313" key="2">
    <source>
        <dbReference type="Proteomes" id="UP000275348"/>
    </source>
</evidence>
<organism evidence="1 2">
    <name type="scientific">Faecalibacter macacae</name>
    <dbReference type="NCBI Taxonomy" id="1859289"/>
    <lineage>
        <taxon>Bacteria</taxon>
        <taxon>Pseudomonadati</taxon>
        <taxon>Bacteroidota</taxon>
        <taxon>Flavobacteriia</taxon>
        <taxon>Flavobacteriales</taxon>
        <taxon>Weeksellaceae</taxon>
        <taxon>Faecalibacter</taxon>
    </lineage>
</organism>
<dbReference type="AlphaFoldDB" id="A0A3L9M5S3"/>
<accession>A0A3L9M5S3</accession>
<sequence length="106" mass="12390">MQKVKLNLKNEELNVVNQIIESRINQQHLPTPETKLVESIIIELADKMLKKFITERMNSKVFKIGLKYHQAYALHFILRDFQTIGSDDGYINMVVLKIADQIHIQL</sequence>
<dbReference type="Proteomes" id="UP000275348">
    <property type="component" value="Unassembled WGS sequence"/>
</dbReference>
<gene>
    <name evidence="1" type="ORF">EAH69_09695</name>
</gene>
<reference evidence="1 2" key="1">
    <citation type="submission" date="2018-10" db="EMBL/GenBank/DDBJ databases">
        <authorList>
            <person name="Chen X."/>
        </authorList>
    </citation>
    <scope>NUCLEOTIDE SEQUENCE [LARGE SCALE GENOMIC DNA]</scope>
    <source>
        <strain evidence="1 2">YIM 102668</strain>
    </source>
</reference>
<name>A0A3L9M5S3_9FLAO</name>
<protein>
    <submittedName>
        <fullName evidence="1">Uncharacterized protein</fullName>
    </submittedName>
</protein>
<evidence type="ECO:0000313" key="1">
    <source>
        <dbReference type="EMBL" id="RLZ08577.1"/>
    </source>
</evidence>
<keyword evidence="2" id="KW-1185">Reference proteome</keyword>
<dbReference type="OrthoDB" id="1454539at2"/>
<dbReference type="EMBL" id="RDOJ01000013">
    <property type="protein sequence ID" value="RLZ08577.1"/>
    <property type="molecule type" value="Genomic_DNA"/>
</dbReference>
<proteinExistence type="predicted"/>
<comment type="caution">
    <text evidence="1">The sequence shown here is derived from an EMBL/GenBank/DDBJ whole genome shotgun (WGS) entry which is preliminary data.</text>
</comment>